<gene>
    <name evidence="5" type="primary">lapA</name>
    <name evidence="7" type="ORF">N8M53_04965</name>
</gene>
<dbReference type="AlphaFoldDB" id="A0AA47KMB5"/>
<evidence type="ECO:0000256" key="2">
    <source>
        <dbReference type="ARBA" id="ARBA00022692"/>
    </source>
</evidence>
<protein>
    <recommendedName>
        <fullName evidence="5">Probable lipopolysaccharide assembly protein A</fullName>
    </recommendedName>
</protein>
<evidence type="ECO:0000256" key="4">
    <source>
        <dbReference type="ARBA" id="ARBA00023136"/>
    </source>
</evidence>
<keyword evidence="1 5" id="KW-1003">Cell membrane</keyword>
<dbReference type="GO" id="GO:0008653">
    <property type="term" value="P:lipopolysaccharide metabolic process"/>
    <property type="evidence" value="ECO:0007669"/>
    <property type="project" value="InterPro"/>
</dbReference>
<evidence type="ECO:0000259" key="6">
    <source>
        <dbReference type="Pfam" id="PF06305"/>
    </source>
</evidence>
<evidence type="ECO:0000313" key="7">
    <source>
        <dbReference type="EMBL" id="WBA09551.1"/>
    </source>
</evidence>
<feature type="domain" description="Lipopolysaccharide assembly protein A" evidence="6">
    <location>
        <begin position="22"/>
        <end position="85"/>
    </location>
</feature>
<reference evidence="7" key="1">
    <citation type="submission" date="2022-09" db="EMBL/GenBank/DDBJ databases">
        <authorList>
            <person name="Li Z.-J."/>
        </authorList>
    </citation>
    <scope>NUCLEOTIDE SEQUENCE</scope>
    <source>
        <strain evidence="7">TGB11</strain>
    </source>
</reference>
<feature type="transmembrane region" description="Helical" evidence="5">
    <location>
        <begin position="44"/>
        <end position="64"/>
    </location>
</feature>
<name>A0AA47KMB5_9GAMM</name>
<evidence type="ECO:0000256" key="1">
    <source>
        <dbReference type="ARBA" id="ARBA00022475"/>
    </source>
</evidence>
<keyword evidence="4 5" id="KW-0472">Membrane</keyword>
<dbReference type="InterPro" id="IPR032906">
    <property type="entry name" value="LapA"/>
</dbReference>
<proteinExistence type="inferred from homology"/>
<dbReference type="GO" id="GO:0005886">
    <property type="term" value="C:plasma membrane"/>
    <property type="evidence" value="ECO:0007669"/>
    <property type="project" value="UniProtKB-SubCell"/>
</dbReference>
<comment type="similarity">
    <text evidence="5">Belongs to the LapA family.</text>
</comment>
<dbReference type="Pfam" id="PF06305">
    <property type="entry name" value="LapA_dom"/>
    <property type="match status" value="1"/>
</dbReference>
<comment type="caution">
    <text evidence="5">Lacks conserved residue(s) required for the propagation of feature annotation.</text>
</comment>
<dbReference type="EMBL" id="CP114588">
    <property type="protein sequence ID" value="WBA09551.1"/>
    <property type="molecule type" value="Genomic_DNA"/>
</dbReference>
<evidence type="ECO:0000313" key="8">
    <source>
        <dbReference type="Proteomes" id="UP001164748"/>
    </source>
</evidence>
<evidence type="ECO:0000256" key="3">
    <source>
        <dbReference type="ARBA" id="ARBA00022989"/>
    </source>
</evidence>
<sequence length="95" mass="10693">MKILGILFLVLCFLITLALGAQNQDVVNFNYLIAQGEFRLSVILGIVFVIGFGIGWLVCGALYLKARVTARGLRKQVDKQRKELDKLRTDPLKEQ</sequence>
<accession>A0AA47KMB5</accession>
<organism evidence="7 8">
    <name type="scientific">Salinivibrio kushneri</name>
    <dbReference type="NCBI Taxonomy" id="1908198"/>
    <lineage>
        <taxon>Bacteria</taxon>
        <taxon>Pseudomonadati</taxon>
        <taxon>Pseudomonadota</taxon>
        <taxon>Gammaproteobacteria</taxon>
        <taxon>Vibrionales</taxon>
        <taxon>Vibrionaceae</taxon>
        <taxon>Salinivibrio</taxon>
    </lineage>
</organism>
<dbReference type="HAMAP" id="MF_01948">
    <property type="entry name" value="LPS_assembly_LapA"/>
    <property type="match status" value="1"/>
</dbReference>
<keyword evidence="2 5" id="KW-0812">Transmembrane</keyword>
<comment type="function">
    <text evidence="5">Involved in the assembly of lipopolysaccharide (LPS).</text>
</comment>
<dbReference type="RefSeq" id="WP_269579695.1">
    <property type="nucleotide sequence ID" value="NZ_CP114588.1"/>
</dbReference>
<keyword evidence="3 5" id="KW-1133">Transmembrane helix</keyword>
<evidence type="ECO:0000256" key="5">
    <source>
        <dbReference type="HAMAP-Rule" id="MF_01948"/>
    </source>
</evidence>
<dbReference type="Proteomes" id="UP001164748">
    <property type="component" value="Chromosome"/>
</dbReference>
<dbReference type="InterPro" id="IPR010445">
    <property type="entry name" value="LapA_dom"/>
</dbReference>
<keyword evidence="5" id="KW-0997">Cell inner membrane</keyword>
<comment type="subcellular location">
    <subcellularLocation>
        <location evidence="5">Cell inner membrane</location>
        <topology evidence="5">Single-pass membrane protein</topology>
    </subcellularLocation>
</comment>